<proteinExistence type="predicted"/>
<protein>
    <submittedName>
        <fullName evidence="1">WXG100 family type VII secretion target</fullName>
    </submittedName>
</protein>
<reference evidence="1 2" key="1">
    <citation type="submission" date="2018-11" db="EMBL/GenBank/DDBJ databases">
        <title>Genome sequencing of Lachnoanaerobaculum sp. KCOM 2030 (= ChDC B114).</title>
        <authorList>
            <person name="Kook J.-K."/>
            <person name="Park S.-N."/>
            <person name="Lim Y.K."/>
        </authorList>
    </citation>
    <scope>NUCLEOTIDE SEQUENCE [LARGE SCALE GENOMIC DNA]</scope>
    <source>
        <strain evidence="1 2">KCOM 2030</strain>
    </source>
</reference>
<organism evidence="1 2">
    <name type="scientific">Lachnoanaerobaculum gingivalis</name>
    <dbReference type="NCBI Taxonomy" id="2490855"/>
    <lineage>
        <taxon>Bacteria</taxon>
        <taxon>Bacillati</taxon>
        <taxon>Bacillota</taxon>
        <taxon>Clostridia</taxon>
        <taxon>Lachnospirales</taxon>
        <taxon>Lachnospiraceae</taxon>
        <taxon>Lachnoanaerobaculum</taxon>
    </lineage>
</organism>
<dbReference type="AlphaFoldDB" id="A0A3P3QW18"/>
<dbReference type="Gene3D" id="1.10.287.1060">
    <property type="entry name" value="ESAT-6-like"/>
    <property type="match status" value="1"/>
</dbReference>
<sequence>MSELQVSTEVLRQEAEKTVTDIRKMKQVLDKQRAIIRRMGGYWQGEGYDTAIKTYMTLSNKSSEVLNRLEDIPTRLFDIAEVYEEMERVNQEIASDLPSSLLE</sequence>
<name>A0A3P3QW18_9FIRM</name>
<keyword evidence="2" id="KW-1185">Reference proteome</keyword>
<dbReference type="SUPFAM" id="SSF140453">
    <property type="entry name" value="EsxAB dimer-like"/>
    <property type="match status" value="1"/>
</dbReference>
<dbReference type="OrthoDB" id="2053343at2"/>
<gene>
    <name evidence="1" type="ORF">EHV10_12185</name>
</gene>
<evidence type="ECO:0000313" key="1">
    <source>
        <dbReference type="EMBL" id="RRJ24540.1"/>
    </source>
</evidence>
<dbReference type="Pfam" id="PF06013">
    <property type="entry name" value="WXG100"/>
    <property type="match status" value="1"/>
</dbReference>
<dbReference type="InterPro" id="IPR010310">
    <property type="entry name" value="T7SS_ESAT-6-like"/>
</dbReference>
<evidence type="ECO:0000313" key="2">
    <source>
        <dbReference type="Proteomes" id="UP000272490"/>
    </source>
</evidence>
<comment type="caution">
    <text evidence="1">The sequence shown here is derived from an EMBL/GenBank/DDBJ whole genome shotgun (WGS) entry which is preliminary data.</text>
</comment>
<dbReference type="EMBL" id="RRCO01000006">
    <property type="protein sequence ID" value="RRJ24540.1"/>
    <property type="molecule type" value="Genomic_DNA"/>
</dbReference>
<dbReference type="InterPro" id="IPR036689">
    <property type="entry name" value="ESAT-6-like_sf"/>
</dbReference>
<dbReference type="Proteomes" id="UP000272490">
    <property type="component" value="Unassembled WGS sequence"/>
</dbReference>
<accession>A0A3P3QW18</accession>
<dbReference type="RefSeq" id="WP_128674880.1">
    <property type="nucleotide sequence ID" value="NZ_CAUQHB010000029.1"/>
</dbReference>